<evidence type="ECO:0000313" key="2">
    <source>
        <dbReference type="EnsemblPlants" id="ONIVA03G23040.1"/>
    </source>
</evidence>
<evidence type="ECO:0000256" key="1">
    <source>
        <dbReference type="SAM" id="MobiDB-lite"/>
    </source>
</evidence>
<evidence type="ECO:0000313" key="3">
    <source>
        <dbReference type="Proteomes" id="UP000006591"/>
    </source>
</evidence>
<dbReference type="Proteomes" id="UP000006591">
    <property type="component" value="Chromosome 3"/>
</dbReference>
<reference evidence="2" key="1">
    <citation type="submission" date="2015-04" db="UniProtKB">
        <authorList>
            <consortium name="EnsemblPlants"/>
        </authorList>
    </citation>
    <scope>IDENTIFICATION</scope>
    <source>
        <strain evidence="2">SL10</strain>
    </source>
</reference>
<dbReference type="AlphaFoldDB" id="A0A0E0GP17"/>
<dbReference type="OMA" id="DTIWFPL"/>
<dbReference type="EnsemblPlants" id="ONIVA03G23040.1">
    <property type="protein sequence ID" value="ONIVA03G23040.1"/>
    <property type="gene ID" value="ONIVA03G23040"/>
</dbReference>
<protein>
    <submittedName>
        <fullName evidence="2">Uncharacterized protein</fullName>
    </submittedName>
</protein>
<dbReference type="HOGENOM" id="CLU_183314_0_0_1"/>
<proteinExistence type="predicted"/>
<feature type="compositionally biased region" description="Basic and acidic residues" evidence="1">
    <location>
        <begin position="70"/>
        <end position="90"/>
    </location>
</feature>
<dbReference type="Gramene" id="ONIVA03G23040.1">
    <property type="protein sequence ID" value="ONIVA03G23040.1"/>
    <property type="gene ID" value="ONIVA03G23040"/>
</dbReference>
<organism evidence="2">
    <name type="scientific">Oryza nivara</name>
    <name type="common">Indian wild rice</name>
    <name type="synonym">Oryza sativa f. spontanea</name>
    <dbReference type="NCBI Taxonomy" id="4536"/>
    <lineage>
        <taxon>Eukaryota</taxon>
        <taxon>Viridiplantae</taxon>
        <taxon>Streptophyta</taxon>
        <taxon>Embryophyta</taxon>
        <taxon>Tracheophyta</taxon>
        <taxon>Spermatophyta</taxon>
        <taxon>Magnoliopsida</taxon>
        <taxon>Liliopsida</taxon>
        <taxon>Poales</taxon>
        <taxon>Poaceae</taxon>
        <taxon>BOP clade</taxon>
        <taxon>Oryzoideae</taxon>
        <taxon>Oryzeae</taxon>
        <taxon>Oryzinae</taxon>
        <taxon>Oryza</taxon>
    </lineage>
</organism>
<reference evidence="2" key="2">
    <citation type="submission" date="2018-04" db="EMBL/GenBank/DDBJ databases">
        <title>OnivRS2 (Oryza nivara Reference Sequence Version 2).</title>
        <authorList>
            <person name="Zhang J."/>
            <person name="Kudrna D."/>
            <person name="Lee S."/>
            <person name="Talag J."/>
            <person name="Rajasekar S."/>
            <person name="Welchert J."/>
            <person name="Hsing Y.-I."/>
            <person name="Wing R.A."/>
        </authorList>
    </citation>
    <scope>NUCLEOTIDE SEQUENCE [LARGE SCALE GENOMIC DNA]</scope>
    <source>
        <strain evidence="2">SL10</strain>
    </source>
</reference>
<name>A0A0E0GP17_ORYNI</name>
<accession>A0A0E0GP17</accession>
<keyword evidence="3" id="KW-1185">Reference proteome</keyword>
<sequence>MTVDTIWFPLRTEKSALERLDGYQLRLRKNEEDLRHKDDKRRVVANALKKTNAENKTLTGEVKSLRAELETANKRDTEQERQLAAAEEKIKHRMPAQ</sequence>
<feature type="region of interest" description="Disordered" evidence="1">
    <location>
        <begin position="70"/>
        <end position="97"/>
    </location>
</feature>